<evidence type="ECO:0000256" key="4">
    <source>
        <dbReference type="ARBA" id="ARBA00022989"/>
    </source>
</evidence>
<gene>
    <name evidence="9" type="ORF">Vau01_039320</name>
</gene>
<feature type="transmembrane region" description="Helical" evidence="7">
    <location>
        <begin position="561"/>
        <end position="581"/>
    </location>
</feature>
<keyword evidence="2" id="KW-1003">Cell membrane</keyword>
<evidence type="ECO:0000256" key="5">
    <source>
        <dbReference type="ARBA" id="ARBA00023136"/>
    </source>
</evidence>
<evidence type="ECO:0000256" key="2">
    <source>
        <dbReference type="ARBA" id="ARBA00022475"/>
    </source>
</evidence>
<dbReference type="PANTHER" id="PTHR30572">
    <property type="entry name" value="MEMBRANE COMPONENT OF TRANSPORTER-RELATED"/>
    <property type="match status" value="1"/>
</dbReference>
<feature type="transmembrane region" description="Helical" evidence="7">
    <location>
        <begin position="432"/>
        <end position="449"/>
    </location>
</feature>
<keyword evidence="3 7" id="KW-0812">Transmembrane</keyword>
<feature type="transmembrane region" description="Helical" evidence="7">
    <location>
        <begin position="480"/>
        <end position="498"/>
    </location>
</feature>
<keyword evidence="4 7" id="KW-1133">Transmembrane helix</keyword>
<feature type="transmembrane region" description="Helical" evidence="7">
    <location>
        <begin position="510"/>
        <end position="540"/>
    </location>
</feature>
<evidence type="ECO:0000256" key="6">
    <source>
        <dbReference type="ARBA" id="ARBA00038076"/>
    </source>
</evidence>
<feature type="domain" description="ABC3 transporter permease C-terminal" evidence="8">
    <location>
        <begin position="817"/>
        <end position="933"/>
    </location>
</feature>
<dbReference type="InterPro" id="IPR003838">
    <property type="entry name" value="ABC3_permease_C"/>
</dbReference>
<feature type="domain" description="ABC3 transporter permease C-terminal" evidence="8">
    <location>
        <begin position="290"/>
        <end position="412"/>
    </location>
</feature>
<feature type="transmembrane region" description="Helical" evidence="7">
    <location>
        <begin position="867"/>
        <end position="888"/>
    </location>
</feature>
<dbReference type="RefSeq" id="WP_203994751.1">
    <property type="nucleotide sequence ID" value="NZ_BOPG01000024.1"/>
</dbReference>
<feature type="transmembrane region" description="Helical" evidence="7">
    <location>
        <begin position="287"/>
        <end position="311"/>
    </location>
</feature>
<feature type="transmembrane region" description="Helical" evidence="7">
    <location>
        <begin position="455"/>
        <end position="475"/>
    </location>
</feature>
<evidence type="ECO:0000256" key="7">
    <source>
        <dbReference type="SAM" id="Phobius"/>
    </source>
</evidence>
<keyword evidence="5 7" id="KW-0472">Membrane</keyword>
<dbReference type="InterPro" id="IPR050250">
    <property type="entry name" value="Macrolide_Exporter_MacB"/>
</dbReference>
<dbReference type="GO" id="GO:0022857">
    <property type="term" value="F:transmembrane transporter activity"/>
    <property type="evidence" value="ECO:0007669"/>
    <property type="project" value="TreeGrafter"/>
</dbReference>
<dbReference type="Proteomes" id="UP000612585">
    <property type="component" value="Unassembled WGS sequence"/>
</dbReference>
<name>A0A8J3Z2S9_9ACTN</name>
<dbReference type="Pfam" id="PF02687">
    <property type="entry name" value="FtsX"/>
    <property type="match status" value="2"/>
</dbReference>
<proteinExistence type="inferred from homology"/>
<feature type="transmembrane region" description="Helical" evidence="7">
    <location>
        <begin position="813"/>
        <end position="834"/>
    </location>
</feature>
<organism evidence="9 10">
    <name type="scientific">Virgisporangium aurantiacum</name>
    <dbReference type="NCBI Taxonomy" id="175570"/>
    <lineage>
        <taxon>Bacteria</taxon>
        <taxon>Bacillati</taxon>
        <taxon>Actinomycetota</taxon>
        <taxon>Actinomycetes</taxon>
        <taxon>Micromonosporales</taxon>
        <taxon>Micromonosporaceae</taxon>
        <taxon>Virgisporangium</taxon>
    </lineage>
</organism>
<protein>
    <submittedName>
        <fullName evidence="9">ABC transporter permease</fullName>
    </submittedName>
</protein>
<evidence type="ECO:0000256" key="3">
    <source>
        <dbReference type="ARBA" id="ARBA00022692"/>
    </source>
</evidence>
<comment type="caution">
    <text evidence="9">The sequence shown here is derived from an EMBL/GenBank/DDBJ whole genome shotgun (WGS) entry which is preliminary data.</text>
</comment>
<accession>A0A8J3Z2S9</accession>
<dbReference type="AlphaFoldDB" id="A0A8J3Z2S9"/>
<comment type="subcellular location">
    <subcellularLocation>
        <location evidence="1">Cell membrane</location>
        <topology evidence="1">Multi-pass membrane protein</topology>
    </subcellularLocation>
</comment>
<evidence type="ECO:0000259" key="8">
    <source>
        <dbReference type="Pfam" id="PF02687"/>
    </source>
</evidence>
<dbReference type="PANTHER" id="PTHR30572:SF4">
    <property type="entry name" value="ABC TRANSPORTER PERMEASE YTRF"/>
    <property type="match status" value="1"/>
</dbReference>
<dbReference type="EMBL" id="BOPG01000024">
    <property type="protein sequence ID" value="GIJ56416.1"/>
    <property type="molecule type" value="Genomic_DNA"/>
</dbReference>
<keyword evidence="10" id="KW-1185">Reference proteome</keyword>
<dbReference type="GO" id="GO:0005886">
    <property type="term" value="C:plasma membrane"/>
    <property type="evidence" value="ECO:0007669"/>
    <property type="project" value="UniProtKB-SubCell"/>
</dbReference>
<evidence type="ECO:0000313" key="10">
    <source>
        <dbReference type="Proteomes" id="UP000612585"/>
    </source>
</evidence>
<feature type="transmembrane region" description="Helical" evidence="7">
    <location>
        <begin position="900"/>
        <end position="924"/>
    </location>
</feature>
<evidence type="ECO:0000256" key="1">
    <source>
        <dbReference type="ARBA" id="ARBA00004651"/>
    </source>
</evidence>
<sequence length="942" mass="98328">MTLACAVVLGLLVPPILFDLLFRPAVRRIGLRNVVRRPGEAALVVFGSMLATALITASFIVGDSFGTSFRARAETYLGPLDLVVATTDVDADLGRLNAVRSAEDTPIESVMAVREGDISAADGRGRTQPRERFWEVDPAEARRFGNDLAASGLTDLPERLGPDEVAVNADLADRLRLGTGDGLELVAGTVVRNLRIVAVLPERGLAGYAPIIVAKGVLSDAIGDRPGVIRDVIAVSNVGDTYGGARRSAAAERRIVETLGERTTVVPVKAQTLDRADKIGDQATTRFSTVGGFTVAAAVLLVVNLFVMLAMERRVELGTLRAVGVQEGHTRRAFAVEGLVYGLLATIIGVGVGLDVAALVIRTAHGLFGVGLDFDLRLGVEPTSLLSGAVIGLAISQLTVLVTTMRVVKVNIVAALKDAVPRRARGDSRPRIVTGLVLCAVAGAAWALAPDTQATVFTAPLVIAVGLIPALTALIGPRAAVTLCCGAGIAWAGTAFGLRPELFEKTEITLFIVQGVALIGLSATIVAVFDTWLVAGIRAVGKGFVASRLGLATALARPVRTALLTSMYALVIFTVTFTAVLNTVLAQEEPKDIARAGGGYDVVLFSSRASPVTAEALRGRADVARAIDLTDGYAMVASPALDTYERDQGTGQGFTDGRPVRRTVTLVTPELAGNGPPQLAERAGRFASDRDAWSYVAATPGAVIVPKYVGLEIGQTVQVVDAQSRRTDLEIVGLSDWNWLVGAGLYVSERQAALLLADTPPVVRQYVAAADGVDTTTLQAALNADYFANGADARSFAADIATQSAEATAFIEILQGFLGLGLLVGMAGLTVVLVRGVRERRQQLGMLRAIGFPPSVLRNTFLVEASFVGVQGIVLGIGLGVLCAWQVLTMSTAVARHLDFAVPGVFLAALAVAALAAALLAGLVPAIRAGRTAPAESLRLPG</sequence>
<comment type="similarity">
    <text evidence="6">Belongs to the ABC-4 integral membrane protein family.</text>
</comment>
<evidence type="ECO:0000313" key="9">
    <source>
        <dbReference type="EMBL" id="GIJ56416.1"/>
    </source>
</evidence>
<reference evidence="9" key="1">
    <citation type="submission" date="2021-01" db="EMBL/GenBank/DDBJ databases">
        <title>Whole genome shotgun sequence of Virgisporangium aurantiacum NBRC 16421.</title>
        <authorList>
            <person name="Komaki H."/>
            <person name="Tamura T."/>
        </authorList>
    </citation>
    <scope>NUCLEOTIDE SEQUENCE</scope>
    <source>
        <strain evidence="9">NBRC 16421</strain>
    </source>
</reference>
<feature type="transmembrane region" description="Helical" evidence="7">
    <location>
        <begin position="42"/>
        <end position="62"/>
    </location>
</feature>
<feature type="transmembrane region" description="Helical" evidence="7">
    <location>
        <begin position="339"/>
        <end position="361"/>
    </location>
</feature>